<dbReference type="EMBL" id="CP014167">
    <property type="protein sequence ID" value="ANS74845.1"/>
    <property type="molecule type" value="Genomic_DNA"/>
</dbReference>
<keyword evidence="1" id="KW-0812">Transmembrane</keyword>
<sequence length="200" mass="22549">MNCREAQEMFGWTADLPKSHPDRRRLEAHLLECMECSADFEIWQESLGIVHSLPIEISEERAEEVNRRVMERIYAESPWLTEGKRTASERIFRSRLKIWAASFMFIFLVSIAVFAFSNTYSGSRDSQVMDSGLIPTAVAGAESVSGSSVSYNLTQVSSGIVDPFTAGIGPSYPQYWIVLSMVAMGLALLAWRGFRRVRTH</sequence>
<evidence type="ECO:0008006" key="4">
    <source>
        <dbReference type="Google" id="ProtNLM"/>
    </source>
</evidence>
<feature type="transmembrane region" description="Helical" evidence="1">
    <location>
        <begin position="175"/>
        <end position="194"/>
    </location>
</feature>
<accession>A0A1B1N097</accession>
<dbReference type="STRING" id="1462996.AWM70_09760"/>
<protein>
    <recommendedName>
        <fullName evidence="4">Zinc-finger domain-containing protein</fullName>
    </recommendedName>
</protein>
<keyword evidence="1" id="KW-1133">Transmembrane helix</keyword>
<organism evidence="2 3">
    <name type="scientific">Paenibacillus yonginensis</name>
    <dbReference type="NCBI Taxonomy" id="1462996"/>
    <lineage>
        <taxon>Bacteria</taxon>
        <taxon>Bacillati</taxon>
        <taxon>Bacillota</taxon>
        <taxon>Bacilli</taxon>
        <taxon>Bacillales</taxon>
        <taxon>Paenibacillaceae</taxon>
        <taxon>Paenibacillus</taxon>
    </lineage>
</organism>
<name>A0A1B1N097_9BACL</name>
<dbReference type="KEGG" id="pyg:AWM70_09760"/>
<gene>
    <name evidence="2" type="ORF">AWM70_09760</name>
</gene>
<keyword evidence="1" id="KW-0472">Membrane</keyword>
<evidence type="ECO:0000256" key="1">
    <source>
        <dbReference type="SAM" id="Phobius"/>
    </source>
</evidence>
<evidence type="ECO:0000313" key="3">
    <source>
        <dbReference type="Proteomes" id="UP000092573"/>
    </source>
</evidence>
<evidence type="ECO:0000313" key="2">
    <source>
        <dbReference type="EMBL" id="ANS74845.1"/>
    </source>
</evidence>
<reference evidence="2 3" key="1">
    <citation type="submission" date="2016-01" db="EMBL/GenBank/DDBJ databases">
        <title>Complete Genome Sequence of Paenibacillus yonginensis DCY84, a novel Plant Growth-Promoting Bacteria with Elicitation of Induced Systemic Resistance.</title>
        <authorList>
            <person name="Kim Y.J."/>
            <person name="Yang D.C."/>
            <person name="Sukweenadhi J."/>
        </authorList>
    </citation>
    <scope>NUCLEOTIDE SEQUENCE [LARGE SCALE GENOMIC DNA]</scope>
    <source>
        <strain evidence="2 3">DCY84</strain>
    </source>
</reference>
<dbReference type="OrthoDB" id="2679416at2"/>
<keyword evidence="3" id="KW-1185">Reference proteome</keyword>
<proteinExistence type="predicted"/>
<dbReference type="Proteomes" id="UP000092573">
    <property type="component" value="Chromosome"/>
</dbReference>
<feature type="transmembrane region" description="Helical" evidence="1">
    <location>
        <begin position="98"/>
        <end position="116"/>
    </location>
</feature>
<dbReference type="AlphaFoldDB" id="A0A1B1N097"/>